<feature type="compositionally biased region" description="Low complexity" evidence="1">
    <location>
        <begin position="292"/>
        <end position="302"/>
    </location>
</feature>
<feature type="region of interest" description="Disordered" evidence="1">
    <location>
        <begin position="524"/>
        <end position="552"/>
    </location>
</feature>
<protein>
    <recommendedName>
        <fullName evidence="4">DUF6534 domain-containing protein</fullName>
    </recommendedName>
</protein>
<organism evidence="5 6">
    <name type="scientific">Phellinidium pouzarii</name>
    <dbReference type="NCBI Taxonomy" id="167371"/>
    <lineage>
        <taxon>Eukaryota</taxon>
        <taxon>Fungi</taxon>
        <taxon>Dikarya</taxon>
        <taxon>Basidiomycota</taxon>
        <taxon>Agaricomycotina</taxon>
        <taxon>Agaricomycetes</taxon>
        <taxon>Hymenochaetales</taxon>
        <taxon>Hymenochaetaceae</taxon>
        <taxon>Phellinidium</taxon>
    </lineage>
</organism>
<evidence type="ECO:0000259" key="4">
    <source>
        <dbReference type="Pfam" id="PF20152"/>
    </source>
</evidence>
<feature type="compositionally biased region" description="Polar residues" evidence="1">
    <location>
        <begin position="312"/>
        <end position="324"/>
    </location>
</feature>
<dbReference type="InterPro" id="IPR045339">
    <property type="entry name" value="DUF6534"/>
</dbReference>
<sequence>MIVLAISAYFTMLSWLNPSHAQYMTSCTYSRSPFKGHFFLLRIWTLSRKKKTITACIAVLIMLQITSGMAVVAKVTRNPSLHITHAVEVVAALQLSSSLAADLLITATLVFYLNGGRSAMDYAFLSNSVTNGLIFYAISTGLMTSLVTLVNLALFLAAPNVGYWIVPYVVSSKLYVNSLLATLNSRRSMRKLINKNPRLQPMLPRASAERFTMIMKIDNDDPKPPEASHSSNLNGLGYNKHMIREYDPHLDYDRDLLPPSPQSAPPEHDAVRIRRELLGIWDGRKKPTVRMGNGADPAGAGALPLTMPSPDHTLSTLSFASPTSPRLPGSPVSPTSHRSASPRSPESGWRDSGLSFGWAPSVHSSRLTARTFNTGTHTHEHGQGAHDWQTQTRASSPSSYSVNIGFDSSPYADANLPLPPSLLPSFSASQSTLQSTLYSVPHSPPLAPGDAFVHLGSIASFRNNGGGALRITGVSVRAGGSGMGYPNDSINERPKSAKHLPIGPRSSQSSLPWHALSWYSRPMMSGEGKSARAEGEQGKVKVPPDIPPKDRMSATFFGEKLVRRTGFAL</sequence>
<feature type="chain" id="PRO_5020771754" description="DUF6534 domain-containing protein" evidence="3">
    <location>
        <begin position="22"/>
        <end position="569"/>
    </location>
</feature>
<feature type="signal peptide" evidence="3">
    <location>
        <begin position="1"/>
        <end position="21"/>
    </location>
</feature>
<feature type="compositionally biased region" description="Polar residues" evidence="1">
    <location>
        <begin position="332"/>
        <end position="344"/>
    </location>
</feature>
<keyword evidence="2" id="KW-0812">Transmembrane</keyword>
<feature type="region of interest" description="Disordered" evidence="1">
    <location>
        <begin position="217"/>
        <end position="236"/>
    </location>
</feature>
<gene>
    <name evidence="5" type="ORF">EW145_g7156</name>
</gene>
<keyword evidence="3" id="KW-0732">Signal</keyword>
<evidence type="ECO:0000256" key="1">
    <source>
        <dbReference type="SAM" id="MobiDB-lite"/>
    </source>
</evidence>
<feature type="domain" description="DUF6534" evidence="4">
    <location>
        <begin position="98"/>
        <end position="188"/>
    </location>
</feature>
<keyword evidence="2" id="KW-1133">Transmembrane helix</keyword>
<evidence type="ECO:0000256" key="2">
    <source>
        <dbReference type="SAM" id="Phobius"/>
    </source>
</evidence>
<dbReference type="EMBL" id="SGPK01000658">
    <property type="protein sequence ID" value="THG99989.1"/>
    <property type="molecule type" value="Genomic_DNA"/>
</dbReference>
<reference evidence="5 6" key="1">
    <citation type="submission" date="2019-02" db="EMBL/GenBank/DDBJ databases">
        <title>Genome sequencing of the rare red list fungi Phellinidium pouzarii.</title>
        <authorList>
            <person name="Buettner E."/>
            <person name="Kellner H."/>
        </authorList>
    </citation>
    <scope>NUCLEOTIDE SEQUENCE [LARGE SCALE GENOMIC DNA]</scope>
    <source>
        <strain evidence="5 6">DSM 108285</strain>
    </source>
</reference>
<feature type="compositionally biased region" description="Basic and acidic residues" evidence="1">
    <location>
        <begin position="217"/>
        <end position="226"/>
    </location>
</feature>
<evidence type="ECO:0000313" key="5">
    <source>
        <dbReference type="EMBL" id="THG99989.1"/>
    </source>
</evidence>
<proteinExistence type="predicted"/>
<dbReference type="AlphaFoldDB" id="A0A4S4KST8"/>
<keyword evidence="2" id="KW-0472">Membrane</keyword>
<evidence type="ECO:0000313" key="6">
    <source>
        <dbReference type="Proteomes" id="UP000308199"/>
    </source>
</evidence>
<dbReference type="OrthoDB" id="2971182at2759"/>
<feature type="transmembrane region" description="Helical" evidence="2">
    <location>
        <begin position="133"/>
        <end position="157"/>
    </location>
</feature>
<accession>A0A4S4KST8</accession>
<dbReference type="Pfam" id="PF20152">
    <property type="entry name" value="DUF6534"/>
    <property type="match status" value="1"/>
</dbReference>
<dbReference type="Proteomes" id="UP000308199">
    <property type="component" value="Unassembled WGS sequence"/>
</dbReference>
<feature type="region of interest" description="Disordered" evidence="1">
    <location>
        <begin position="285"/>
        <end position="352"/>
    </location>
</feature>
<dbReference type="PANTHER" id="PTHR40465">
    <property type="entry name" value="CHROMOSOME 1, WHOLE GENOME SHOTGUN SEQUENCE"/>
    <property type="match status" value="1"/>
</dbReference>
<feature type="transmembrane region" description="Helical" evidence="2">
    <location>
        <begin position="52"/>
        <end position="73"/>
    </location>
</feature>
<feature type="compositionally biased region" description="Basic and acidic residues" evidence="1">
    <location>
        <begin position="529"/>
        <end position="539"/>
    </location>
</feature>
<feature type="transmembrane region" description="Helical" evidence="2">
    <location>
        <begin position="93"/>
        <end position="113"/>
    </location>
</feature>
<dbReference type="PANTHER" id="PTHR40465:SF1">
    <property type="entry name" value="DUF6534 DOMAIN-CONTAINING PROTEIN"/>
    <property type="match status" value="1"/>
</dbReference>
<keyword evidence="6" id="KW-1185">Reference proteome</keyword>
<evidence type="ECO:0000256" key="3">
    <source>
        <dbReference type="SAM" id="SignalP"/>
    </source>
</evidence>
<name>A0A4S4KST8_9AGAM</name>
<feature type="region of interest" description="Disordered" evidence="1">
    <location>
        <begin position="374"/>
        <end position="401"/>
    </location>
</feature>
<comment type="caution">
    <text evidence="5">The sequence shown here is derived from an EMBL/GenBank/DDBJ whole genome shotgun (WGS) entry which is preliminary data.</text>
</comment>
<feature type="compositionally biased region" description="Polar residues" evidence="1">
    <location>
        <begin position="388"/>
        <end position="401"/>
    </location>
</feature>